<dbReference type="GO" id="GO:0004622">
    <property type="term" value="F:phosphatidylcholine lysophospholipase activity"/>
    <property type="evidence" value="ECO:0007669"/>
    <property type="project" value="TreeGrafter"/>
</dbReference>
<dbReference type="PANTHER" id="PTHR30383:SF5">
    <property type="entry name" value="SGNH HYDROLASE-TYPE ESTERASE DOMAIN-CONTAINING PROTEIN"/>
    <property type="match status" value="1"/>
</dbReference>
<name>A0A2M7V6V4_9BACT</name>
<gene>
    <name evidence="2" type="ORF">COX81_03600</name>
</gene>
<dbReference type="Proteomes" id="UP000228568">
    <property type="component" value="Unassembled WGS sequence"/>
</dbReference>
<evidence type="ECO:0000313" key="3">
    <source>
        <dbReference type="Proteomes" id="UP000228568"/>
    </source>
</evidence>
<protein>
    <recommendedName>
        <fullName evidence="1">SGNH hydrolase-type esterase domain-containing protein</fullName>
    </recommendedName>
</protein>
<dbReference type="Gene3D" id="3.40.50.1110">
    <property type="entry name" value="SGNH hydrolase"/>
    <property type="match status" value="1"/>
</dbReference>
<dbReference type="CDD" id="cd01832">
    <property type="entry name" value="SGNH_hydrolase_like_1"/>
    <property type="match status" value="1"/>
</dbReference>
<dbReference type="InterPro" id="IPR051532">
    <property type="entry name" value="Ester_Hydrolysis_Enzymes"/>
</dbReference>
<evidence type="ECO:0000259" key="1">
    <source>
        <dbReference type="Pfam" id="PF13472"/>
    </source>
</evidence>
<accession>A0A2M7V6V4</accession>
<dbReference type="InterPro" id="IPR013830">
    <property type="entry name" value="SGNH_hydro"/>
</dbReference>
<organism evidence="2 3">
    <name type="scientific">Candidatus Magasanikbacteria bacterium CG_4_10_14_0_2_um_filter_37_12</name>
    <dbReference type="NCBI Taxonomy" id="1974637"/>
    <lineage>
        <taxon>Bacteria</taxon>
        <taxon>Candidatus Magasanikiibacteriota</taxon>
    </lineage>
</organism>
<dbReference type="PANTHER" id="PTHR30383">
    <property type="entry name" value="THIOESTERASE 1/PROTEASE 1/LYSOPHOSPHOLIPASE L1"/>
    <property type="match status" value="1"/>
</dbReference>
<sequence>MPQNVMIVGDDNNNTLRYTALGDSLTAGVGTTKMEDTYPYILATKISAEHKSVVLNNFGIPGAKVKDVLDTQIDQALKTNPNLITLLIGTNDMHNRTSQIDFTSDVEKIITKLQDGTKAKIVVINIPYLEQSKLFISLYKYYFAKRAKEYNKKIQQIAQKYNLVYVDLYTHTVQTKQIYSPDLFHPSKESYLDWSNFIYEHTR</sequence>
<dbReference type="AlphaFoldDB" id="A0A2M7V6V4"/>
<dbReference type="EMBL" id="PFPK01000044">
    <property type="protein sequence ID" value="PIZ94421.1"/>
    <property type="molecule type" value="Genomic_DNA"/>
</dbReference>
<feature type="domain" description="SGNH hydrolase-type esterase" evidence="1">
    <location>
        <begin position="20"/>
        <end position="191"/>
    </location>
</feature>
<reference evidence="3" key="1">
    <citation type="submission" date="2017-09" db="EMBL/GenBank/DDBJ databases">
        <title>Depth-based differentiation of microbial function through sediment-hosted aquifers and enrichment of novel symbionts in the deep terrestrial subsurface.</title>
        <authorList>
            <person name="Probst A.J."/>
            <person name="Ladd B."/>
            <person name="Jarett J.K."/>
            <person name="Geller-Mcgrath D.E."/>
            <person name="Sieber C.M.K."/>
            <person name="Emerson J.B."/>
            <person name="Anantharaman K."/>
            <person name="Thomas B.C."/>
            <person name="Malmstrom R."/>
            <person name="Stieglmeier M."/>
            <person name="Klingl A."/>
            <person name="Woyke T."/>
            <person name="Ryan C.M."/>
            <person name="Banfield J.F."/>
        </authorList>
    </citation>
    <scope>NUCLEOTIDE SEQUENCE [LARGE SCALE GENOMIC DNA]</scope>
</reference>
<dbReference type="InterPro" id="IPR036514">
    <property type="entry name" value="SGNH_hydro_sf"/>
</dbReference>
<proteinExistence type="predicted"/>
<comment type="caution">
    <text evidence="2">The sequence shown here is derived from an EMBL/GenBank/DDBJ whole genome shotgun (WGS) entry which is preliminary data.</text>
</comment>
<dbReference type="Pfam" id="PF13472">
    <property type="entry name" value="Lipase_GDSL_2"/>
    <property type="match status" value="1"/>
</dbReference>
<dbReference type="SUPFAM" id="SSF52266">
    <property type="entry name" value="SGNH hydrolase"/>
    <property type="match status" value="1"/>
</dbReference>
<evidence type="ECO:0000313" key="2">
    <source>
        <dbReference type="EMBL" id="PIZ94421.1"/>
    </source>
</evidence>